<dbReference type="GeneTree" id="ENSGT00530000064011"/>
<reference evidence="2" key="3">
    <citation type="submission" date="2025-09" db="UniProtKB">
        <authorList>
            <consortium name="Ensembl"/>
        </authorList>
    </citation>
    <scope>IDENTIFICATION</scope>
    <source>
        <strain evidence="2">Brown Norway</strain>
    </source>
</reference>
<evidence type="ECO:0000256" key="1">
    <source>
        <dbReference type="SAM" id="MobiDB-lite"/>
    </source>
</evidence>
<dbReference type="Proteomes" id="UP000002494">
    <property type="component" value="Chromosome 6"/>
</dbReference>
<dbReference type="RGD" id="621101">
    <property type="gene designation" value="Max"/>
</dbReference>
<feature type="region of interest" description="Disordered" evidence="1">
    <location>
        <begin position="49"/>
        <end position="103"/>
    </location>
</feature>
<accession>A0A0H2UHG2</accession>
<evidence type="ECO:0007829" key="5">
    <source>
        <dbReference type="PeptideAtlas" id="A0A0H2UHG2"/>
    </source>
</evidence>
<feature type="compositionally biased region" description="Polar residues" evidence="1">
    <location>
        <begin position="50"/>
        <end position="67"/>
    </location>
</feature>
<evidence type="ECO:0000313" key="3">
    <source>
        <dbReference type="Proteomes" id="UP000002494"/>
    </source>
</evidence>
<reference evidence="2" key="2">
    <citation type="submission" date="2025-08" db="UniProtKB">
        <authorList>
            <consortium name="Ensembl"/>
        </authorList>
    </citation>
    <scope>IDENTIFICATION</scope>
    <source>
        <strain evidence="2">Brown Norway</strain>
    </source>
</reference>
<organism evidence="2 3">
    <name type="scientific">Rattus norvegicus</name>
    <name type="common">Rat</name>
    <dbReference type="NCBI Taxonomy" id="10116"/>
    <lineage>
        <taxon>Eukaryota</taxon>
        <taxon>Metazoa</taxon>
        <taxon>Chordata</taxon>
        <taxon>Craniata</taxon>
        <taxon>Vertebrata</taxon>
        <taxon>Euteleostomi</taxon>
        <taxon>Mammalia</taxon>
        <taxon>Eutheria</taxon>
        <taxon>Euarchontoglires</taxon>
        <taxon>Glires</taxon>
        <taxon>Rodentia</taxon>
        <taxon>Myomorpha</taxon>
        <taxon>Muroidea</taxon>
        <taxon>Muridae</taxon>
        <taxon>Murinae</taxon>
        <taxon>Rattus</taxon>
    </lineage>
</organism>
<gene>
    <name evidence="2 4" type="primary">Max</name>
</gene>
<name>A0A0H2UHG2_RAT</name>
<dbReference type="Bgee" id="ENSRNOG00000008049">
    <property type="expression patterns" value="Expressed in jejunum and 19 other cell types or tissues"/>
</dbReference>
<reference evidence="2" key="1">
    <citation type="submission" date="2024-01" db="EMBL/GenBank/DDBJ databases">
        <title>GRCr8: a new rat reference genome assembly contstructed from accurate long reads and long range scaffolding.</title>
        <authorList>
            <person name="Doris P.A."/>
            <person name="Kalbfleisch T."/>
            <person name="Li K."/>
            <person name="Howe K."/>
            <person name="Wood J."/>
        </authorList>
    </citation>
    <scope>NUCLEOTIDE SEQUENCE [LARGE SCALE GENOMIC DNA]</scope>
    <source>
        <strain evidence="2">Brown Norway</strain>
    </source>
</reference>
<dbReference type="GeneID" id="60661"/>
<sequence>MTSSGRMLFWSNKGKARADQVLCSWGIHFSSSLMEDASKRKFRALEKARSSAQLQTNYPSSDNSLYTNAKGGTISAFDGGSDSSSESEPEEPQNRKKLRMEAS</sequence>
<proteinExistence type="evidence at protein level"/>
<evidence type="ECO:0000313" key="2">
    <source>
        <dbReference type="Ensembl" id="ENSRNOP00000010954.5"/>
    </source>
</evidence>
<dbReference type="Ensembl" id="ENSRNOT00000010954.7">
    <property type="protein sequence ID" value="ENSRNOP00000010954.5"/>
    <property type="gene ID" value="ENSRNOG00000008049.10"/>
</dbReference>
<evidence type="ECO:0000313" key="4">
    <source>
        <dbReference type="RGD" id="621101"/>
    </source>
</evidence>
<protein>
    <submittedName>
        <fullName evidence="2">MYC associated factor X</fullName>
    </submittedName>
</protein>
<keyword evidence="3" id="KW-1185">Reference proteome</keyword>
<keyword evidence="5" id="KW-1267">Proteomics identification</keyword>
<dbReference type="HOGENOM" id="CLU_2346156_0_0_1"/>
<dbReference type="RefSeq" id="XP_063118511.1">
    <property type="nucleotide sequence ID" value="XM_063262441.1"/>
</dbReference>